<evidence type="ECO:0000313" key="2">
    <source>
        <dbReference type="EMBL" id="KAJ8966770.1"/>
    </source>
</evidence>
<dbReference type="Pfam" id="PF02826">
    <property type="entry name" value="2-Hacid_dh_C"/>
    <property type="match status" value="1"/>
</dbReference>
<gene>
    <name evidence="2" type="ORF">NQ314_003324</name>
</gene>
<comment type="caution">
    <text evidence="2">The sequence shown here is derived from an EMBL/GenBank/DDBJ whole genome shotgun (WGS) entry which is preliminary data.</text>
</comment>
<keyword evidence="3" id="KW-1185">Reference proteome</keyword>
<evidence type="ECO:0000313" key="3">
    <source>
        <dbReference type="Proteomes" id="UP001162156"/>
    </source>
</evidence>
<organism evidence="2 3">
    <name type="scientific">Rhamnusium bicolor</name>
    <dbReference type="NCBI Taxonomy" id="1586634"/>
    <lineage>
        <taxon>Eukaryota</taxon>
        <taxon>Metazoa</taxon>
        <taxon>Ecdysozoa</taxon>
        <taxon>Arthropoda</taxon>
        <taxon>Hexapoda</taxon>
        <taxon>Insecta</taxon>
        <taxon>Pterygota</taxon>
        <taxon>Neoptera</taxon>
        <taxon>Endopterygota</taxon>
        <taxon>Coleoptera</taxon>
        <taxon>Polyphaga</taxon>
        <taxon>Cucujiformia</taxon>
        <taxon>Chrysomeloidea</taxon>
        <taxon>Cerambycidae</taxon>
        <taxon>Lepturinae</taxon>
        <taxon>Rhagiini</taxon>
        <taxon>Rhamnusium</taxon>
    </lineage>
</organism>
<dbReference type="GO" id="GO:0051287">
    <property type="term" value="F:NAD binding"/>
    <property type="evidence" value="ECO:0007669"/>
    <property type="project" value="InterPro"/>
</dbReference>
<accession>A0AAV8ZQP8</accession>
<dbReference type="Gene3D" id="3.40.50.720">
    <property type="entry name" value="NAD(P)-binding Rossmann-like Domain"/>
    <property type="match status" value="1"/>
</dbReference>
<dbReference type="EMBL" id="JANEYF010000942">
    <property type="protein sequence ID" value="KAJ8966770.1"/>
    <property type="molecule type" value="Genomic_DNA"/>
</dbReference>
<dbReference type="InterPro" id="IPR036291">
    <property type="entry name" value="NAD(P)-bd_dom_sf"/>
</dbReference>
<reference evidence="2" key="1">
    <citation type="journal article" date="2023" name="Insect Mol. Biol.">
        <title>Genome sequencing provides insights into the evolution of gene families encoding plant cell wall-degrading enzymes in longhorned beetles.</title>
        <authorList>
            <person name="Shin N.R."/>
            <person name="Okamura Y."/>
            <person name="Kirsch R."/>
            <person name="Pauchet Y."/>
        </authorList>
    </citation>
    <scope>NUCLEOTIDE SEQUENCE</scope>
    <source>
        <strain evidence="2">RBIC_L_NR</strain>
    </source>
</reference>
<dbReference type="AlphaFoldDB" id="A0AAV8ZQP8"/>
<sequence>MRNADKLTKESDFFFVSVPLTAETEGMCNADFFIKMKKQLCLLTPVEEKSLIKKLLLKLKEGQIFAAGLDVMTPNLATN</sequence>
<dbReference type="Proteomes" id="UP001162156">
    <property type="component" value="Unassembled WGS sequence"/>
</dbReference>
<dbReference type="SUPFAM" id="SSF51735">
    <property type="entry name" value="NAD(P)-binding Rossmann-fold domains"/>
    <property type="match status" value="1"/>
</dbReference>
<dbReference type="InterPro" id="IPR006140">
    <property type="entry name" value="D-isomer_DH_NAD-bd"/>
</dbReference>
<proteinExistence type="predicted"/>
<evidence type="ECO:0000259" key="1">
    <source>
        <dbReference type="Pfam" id="PF02826"/>
    </source>
</evidence>
<feature type="domain" description="D-isomer specific 2-hydroxyacid dehydrogenase NAD-binding" evidence="1">
    <location>
        <begin position="3"/>
        <end position="75"/>
    </location>
</feature>
<protein>
    <recommendedName>
        <fullName evidence="1">D-isomer specific 2-hydroxyacid dehydrogenase NAD-binding domain-containing protein</fullName>
    </recommendedName>
</protein>
<name>A0AAV8ZQP8_9CUCU</name>